<keyword evidence="1" id="KW-0472">Membrane</keyword>
<organism evidence="2">
    <name type="scientific">freshwater metagenome</name>
    <dbReference type="NCBI Taxonomy" id="449393"/>
    <lineage>
        <taxon>unclassified sequences</taxon>
        <taxon>metagenomes</taxon>
        <taxon>ecological metagenomes</taxon>
    </lineage>
</organism>
<evidence type="ECO:0000256" key="1">
    <source>
        <dbReference type="SAM" id="Phobius"/>
    </source>
</evidence>
<accession>A0A6J7KWS8</accession>
<keyword evidence="1" id="KW-1133">Transmembrane helix</keyword>
<dbReference type="AlphaFoldDB" id="A0A6J7KWS8"/>
<evidence type="ECO:0000313" key="2">
    <source>
        <dbReference type="EMBL" id="CAB4960878.1"/>
    </source>
</evidence>
<sequence length="160" mass="16416">MSVVVSAPIARIARISRISRISRIRGRAVRDAGTAVLEVLVLGVGLLVPLLYGVMSVMAVQSASYAATAAARESARAYVTAATVTQALARARAASQLVLADAGVSSAGPNVLCVGGCLRPGSRVDVTVRVKVGLPLLPGGPSLTVTGRESMPVDRYRPVP</sequence>
<gene>
    <name evidence="2" type="ORF">UFOPK3752_02269</name>
</gene>
<reference evidence="2" key="1">
    <citation type="submission" date="2020-05" db="EMBL/GenBank/DDBJ databases">
        <authorList>
            <person name="Chiriac C."/>
            <person name="Salcher M."/>
            <person name="Ghai R."/>
            <person name="Kavagutti S V."/>
        </authorList>
    </citation>
    <scope>NUCLEOTIDE SEQUENCE</scope>
</reference>
<dbReference type="EMBL" id="CAFBND010000156">
    <property type="protein sequence ID" value="CAB4960878.1"/>
    <property type="molecule type" value="Genomic_DNA"/>
</dbReference>
<name>A0A6J7KWS8_9ZZZZ</name>
<proteinExistence type="predicted"/>
<keyword evidence="1" id="KW-0812">Transmembrane</keyword>
<feature type="transmembrane region" description="Helical" evidence="1">
    <location>
        <begin position="32"/>
        <end position="55"/>
    </location>
</feature>
<protein>
    <submittedName>
        <fullName evidence="2">Unannotated protein</fullName>
    </submittedName>
</protein>